<feature type="transmembrane region" description="Helical" evidence="1">
    <location>
        <begin position="69"/>
        <end position="89"/>
    </location>
</feature>
<dbReference type="Pfam" id="PF05024">
    <property type="entry name" value="Gpi1"/>
    <property type="match status" value="1"/>
</dbReference>
<keyword evidence="3" id="KW-1185">Reference proteome</keyword>
<keyword evidence="1" id="KW-1133">Transmembrane helix</keyword>
<reference evidence="2" key="1">
    <citation type="submission" date="2023-10" db="EMBL/GenBank/DDBJ databases">
        <authorList>
            <person name="Chen Y."/>
            <person name="Shah S."/>
            <person name="Dougan E. K."/>
            <person name="Thang M."/>
            <person name="Chan C."/>
        </authorList>
    </citation>
    <scope>NUCLEOTIDE SEQUENCE [LARGE SCALE GENOMIC DNA]</scope>
</reference>
<dbReference type="EMBL" id="CAUYUJ010004213">
    <property type="protein sequence ID" value="CAK0808574.1"/>
    <property type="molecule type" value="Genomic_DNA"/>
</dbReference>
<accession>A0ABN9QWI2</accession>
<comment type="caution">
    <text evidence="2">The sequence shown here is derived from an EMBL/GenBank/DDBJ whole genome shotgun (WGS) entry which is preliminary data.</text>
</comment>
<evidence type="ECO:0000256" key="1">
    <source>
        <dbReference type="SAM" id="Phobius"/>
    </source>
</evidence>
<dbReference type="InterPro" id="IPR007720">
    <property type="entry name" value="PigQ/GPI1"/>
</dbReference>
<proteinExistence type="predicted"/>
<name>A0ABN9QWI2_9DINO</name>
<gene>
    <name evidence="2" type="ORF">PCOR1329_LOCUS14128</name>
</gene>
<keyword evidence="1" id="KW-0812">Transmembrane</keyword>
<keyword evidence="1" id="KW-0472">Membrane</keyword>
<protein>
    <submittedName>
        <fullName evidence="2">Uncharacterized protein</fullName>
    </submittedName>
</protein>
<evidence type="ECO:0000313" key="2">
    <source>
        <dbReference type="EMBL" id="CAK0808574.1"/>
    </source>
</evidence>
<organism evidence="2 3">
    <name type="scientific">Prorocentrum cordatum</name>
    <dbReference type="NCBI Taxonomy" id="2364126"/>
    <lineage>
        <taxon>Eukaryota</taxon>
        <taxon>Sar</taxon>
        <taxon>Alveolata</taxon>
        <taxon>Dinophyceae</taxon>
        <taxon>Prorocentrales</taxon>
        <taxon>Prorocentraceae</taxon>
        <taxon>Prorocentrum</taxon>
    </lineage>
</organism>
<evidence type="ECO:0000313" key="3">
    <source>
        <dbReference type="Proteomes" id="UP001189429"/>
    </source>
</evidence>
<dbReference type="Proteomes" id="UP001189429">
    <property type="component" value="Unassembled WGS sequence"/>
</dbReference>
<sequence>MATEDGCAEVAVIRPALGAAAGGPPAGWCSRSALLCECHRRLAVQSGWLELLVSARAAALPESYASRLLLLRSVSAVVCDVLLGLALFLALHRRLDGRILEGLAGLSDWAYGGALVSLVDWLMGVPADFKLNKESSRRSWAASA</sequence>